<dbReference type="Proteomes" id="UP000681722">
    <property type="component" value="Unassembled WGS sequence"/>
</dbReference>
<proteinExistence type="predicted"/>
<organism evidence="1 3">
    <name type="scientific">Didymodactylos carnosus</name>
    <dbReference type="NCBI Taxonomy" id="1234261"/>
    <lineage>
        <taxon>Eukaryota</taxon>
        <taxon>Metazoa</taxon>
        <taxon>Spiralia</taxon>
        <taxon>Gnathifera</taxon>
        <taxon>Rotifera</taxon>
        <taxon>Eurotatoria</taxon>
        <taxon>Bdelloidea</taxon>
        <taxon>Philodinida</taxon>
        <taxon>Philodinidae</taxon>
        <taxon>Didymodactylos</taxon>
    </lineage>
</organism>
<comment type="caution">
    <text evidence="1">The sequence shown here is derived from an EMBL/GenBank/DDBJ whole genome shotgun (WGS) entry which is preliminary data.</text>
</comment>
<sequence length="166" mass="19129">MPLMQTPVSQNNLSIPLKYIVKLRESHKQLSVLNSNHVAKYDKIIETNNGNRSFEEEQNKTDSDMINLLVNRDNNPIVVNHYNIVSDLITNVDELNSIVDYAKALDRKPITAVDTRKQCCSVDLMNESSNRNYTTDEQLELMISLQKKIDEIKVKVAKEREHCNIQ</sequence>
<reference evidence="1" key="1">
    <citation type="submission" date="2021-02" db="EMBL/GenBank/DDBJ databases">
        <authorList>
            <person name="Nowell W R."/>
        </authorList>
    </citation>
    <scope>NUCLEOTIDE SEQUENCE</scope>
</reference>
<evidence type="ECO:0000313" key="3">
    <source>
        <dbReference type="Proteomes" id="UP000663829"/>
    </source>
</evidence>
<dbReference type="EMBL" id="CAJNOQ010001110">
    <property type="protein sequence ID" value="CAF0868720.1"/>
    <property type="molecule type" value="Genomic_DNA"/>
</dbReference>
<dbReference type="EMBL" id="CAJOBC010001110">
    <property type="protein sequence ID" value="CAF3656196.1"/>
    <property type="molecule type" value="Genomic_DNA"/>
</dbReference>
<dbReference type="Proteomes" id="UP000663829">
    <property type="component" value="Unassembled WGS sequence"/>
</dbReference>
<keyword evidence="3" id="KW-1185">Reference proteome</keyword>
<accession>A0A813XCP6</accession>
<evidence type="ECO:0000313" key="2">
    <source>
        <dbReference type="EMBL" id="CAF3656196.1"/>
    </source>
</evidence>
<evidence type="ECO:0000313" key="1">
    <source>
        <dbReference type="EMBL" id="CAF0868720.1"/>
    </source>
</evidence>
<name>A0A813XCP6_9BILA</name>
<protein>
    <submittedName>
        <fullName evidence="1">Uncharacterized protein</fullName>
    </submittedName>
</protein>
<gene>
    <name evidence="1" type="ORF">GPM918_LOCUS6984</name>
    <name evidence="2" type="ORF">SRO942_LOCUS6984</name>
</gene>
<dbReference type="AlphaFoldDB" id="A0A813XCP6"/>